<dbReference type="OrthoDB" id="270970at2759"/>
<gene>
    <name evidence="5" type="ORF">AC631_04518</name>
</gene>
<feature type="region of interest" description="Disordered" evidence="3">
    <location>
        <begin position="267"/>
        <end position="400"/>
    </location>
</feature>
<dbReference type="InterPro" id="IPR037791">
    <property type="entry name" value="C2_fungal_Inn1"/>
</dbReference>
<dbReference type="Pfam" id="PF00168">
    <property type="entry name" value="C2"/>
    <property type="match status" value="1"/>
</dbReference>
<dbReference type="InterPro" id="IPR000008">
    <property type="entry name" value="C2_dom"/>
</dbReference>
<dbReference type="InterPro" id="IPR035892">
    <property type="entry name" value="C2_domain_sf"/>
</dbReference>
<dbReference type="SUPFAM" id="SSF49562">
    <property type="entry name" value="C2 domain (Calcium/lipid-binding domain, CaLB)"/>
    <property type="match status" value="1"/>
</dbReference>
<reference evidence="5 6" key="1">
    <citation type="submission" date="2015-11" db="EMBL/GenBank/DDBJ databases">
        <title>The genome of Debaryomyces fabryi.</title>
        <authorList>
            <person name="Tafer H."/>
            <person name="Lopandic K."/>
        </authorList>
    </citation>
    <scope>NUCLEOTIDE SEQUENCE [LARGE SCALE GENOMIC DNA]</scope>
    <source>
        <strain evidence="5 6">CBS 789</strain>
    </source>
</reference>
<evidence type="ECO:0000256" key="3">
    <source>
        <dbReference type="SAM" id="MobiDB-lite"/>
    </source>
</evidence>
<feature type="region of interest" description="Disordered" evidence="3">
    <location>
        <begin position="226"/>
        <end position="251"/>
    </location>
</feature>
<evidence type="ECO:0000256" key="1">
    <source>
        <dbReference type="ARBA" id="ARBA00022723"/>
    </source>
</evidence>
<dbReference type="PANTHER" id="PTHR46502">
    <property type="entry name" value="C2 DOMAIN-CONTAINING"/>
    <property type="match status" value="1"/>
</dbReference>
<dbReference type="GO" id="GO:0046872">
    <property type="term" value="F:metal ion binding"/>
    <property type="evidence" value="ECO:0007669"/>
    <property type="project" value="UniProtKB-KW"/>
</dbReference>
<comment type="caution">
    <text evidence="5">The sequence shown here is derived from an EMBL/GenBank/DDBJ whole genome shotgun (WGS) entry which is preliminary data.</text>
</comment>
<name>A0A0V1PTY3_9ASCO</name>
<dbReference type="CDD" id="cd08681">
    <property type="entry name" value="C2_fungal_Inn1p-like"/>
    <property type="match status" value="1"/>
</dbReference>
<dbReference type="PROSITE" id="PS50004">
    <property type="entry name" value="C2"/>
    <property type="match status" value="1"/>
</dbReference>
<dbReference type="Proteomes" id="UP000054251">
    <property type="component" value="Unassembled WGS sequence"/>
</dbReference>
<dbReference type="PANTHER" id="PTHR46502:SF2">
    <property type="entry name" value="16 KDA PHLOEM PROTEIN 2"/>
    <property type="match status" value="1"/>
</dbReference>
<dbReference type="SMART" id="SM00239">
    <property type="entry name" value="C2"/>
    <property type="match status" value="1"/>
</dbReference>
<dbReference type="EMBL" id="LMYN01000124">
    <property type="protein sequence ID" value="KRZ99709.1"/>
    <property type="molecule type" value="Genomic_DNA"/>
</dbReference>
<keyword evidence="2" id="KW-0106">Calcium</keyword>
<dbReference type="Gene3D" id="2.60.40.150">
    <property type="entry name" value="C2 domain"/>
    <property type="match status" value="1"/>
</dbReference>
<dbReference type="RefSeq" id="XP_015465812.1">
    <property type="nucleotide sequence ID" value="XM_015613347.1"/>
</dbReference>
<feature type="compositionally biased region" description="Polar residues" evidence="3">
    <location>
        <begin position="371"/>
        <end position="386"/>
    </location>
</feature>
<feature type="domain" description="C2" evidence="4">
    <location>
        <begin position="1"/>
        <end position="122"/>
    </location>
</feature>
<evidence type="ECO:0000256" key="2">
    <source>
        <dbReference type="ARBA" id="ARBA00022837"/>
    </source>
</evidence>
<protein>
    <recommendedName>
        <fullName evidence="4">C2 domain-containing protein</fullName>
    </recommendedName>
</protein>
<sequence length="533" mass="60407">MSDPNIPNIIDGSLGPESANGTLVIIVCRAKHLPNRRKLDKQSPYVTLRIGTTAKKTPSHFRAGQTPEWTHEIRFELTRDRKPIMKLDVLDETKNDPTPIGTVDIDCSTVFANPNNEKDGKYIFDKWHDLTLNGRRAGMIYLEMTFYPSAPILPPKFTDPLYNEQEVDSYHHSLSTKDLPPPPPRHPSQTHPHTVADDIFVTSESEKGLKRLSFFKNSDGLLGGRFSGSNGSGNDDVFESPKDSNNSPPKKYKLKIMNKFKKLQNKEPITNIWQKGNGQGSPERELSPVSDYGVDFNENANNTKKSEYYTLPEMPDKFKESDDEDFELRAPIPPPHLVNHQQNNSERLPPTPPTSKKQPSKSPTRKPPQDLTEQTNLRPVSNTSIPFSADTIGLDEGEENNHGALPTKVYFLDQQVKSLTFTGRDDDLKGHQMNPDEIDPKYYAPTPNEHFGKTAQPRFATNEQNGYLGDGKWNRDPKFSPSVFDRMPMVGDENFGFENKPHVPPKIPQGLTEQEYYVLEKEKYLKDINGRRL</sequence>
<dbReference type="GeneID" id="26841527"/>
<evidence type="ECO:0000259" key="4">
    <source>
        <dbReference type="PROSITE" id="PS50004"/>
    </source>
</evidence>
<keyword evidence="1" id="KW-0479">Metal-binding</keyword>
<accession>A0A0V1PTY3</accession>
<evidence type="ECO:0000313" key="5">
    <source>
        <dbReference type="EMBL" id="KRZ99709.1"/>
    </source>
</evidence>
<organism evidence="5 6">
    <name type="scientific">Debaryomyces fabryi</name>
    <dbReference type="NCBI Taxonomy" id="58627"/>
    <lineage>
        <taxon>Eukaryota</taxon>
        <taxon>Fungi</taxon>
        <taxon>Dikarya</taxon>
        <taxon>Ascomycota</taxon>
        <taxon>Saccharomycotina</taxon>
        <taxon>Pichiomycetes</taxon>
        <taxon>Debaryomycetaceae</taxon>
        <taxon>Debaryomyces</taxon>
    </lineage>
</organism>
<evidence type="ECO:0000313" key="6">
    <source>
        <dbReference type="Proteomes" id="UP000054251"/>
    </source>
</evidence>
<keyword evidence="6" id="KW-1185">Reference proteome</keyword>
<proteinExistence type="predicted"/>
<dbReference type="AlphaFoldDB" id="A0A0V1PTY3"/>
<feature type="region of interest" description="Disordered" evidence="3">
    <location>
        <begin position="168"/>
        <end position="193"/>
    </location>
</feature>
<feature type="compositionally biased region" description="Polar residues" evidence="3">
    <location>
        <begin position="267"/>
        <end position="276"/>
    </location>
</feature>